<dbReference type="InterPro" id="IPR055256">
    <property type="entry name" value="KH_1_KHDC4/BBP-like"/>
</dbReference>
<dbReference type="EMBL" id="RRYP01003328">
    <property type="protein sequence ID" value="TNV83910.1"/>
    <property type="molecule type" value="Genomic_DNA"/>
</dbReference>
<dbReference type="Pfam" id="PF22675">
    <property type="entry name" value="KH-I_KHDC4-BBP"/>
    <property type="match status" value="1"/>
</dbReference>
<gene>
    <name evidence="5" type="ORF">FGO68_gene15859</name>
</gene>
<evidence type="ECO:0000313" key="6">
    <source>
        <dbReference type="Proteomes" id="UP000785679"/>
    </source>
</evidence>
<feature type="domain" description="K Homology" evidence="4">
    <location>
        <begin position="341"/>
        <end position="412"/>
    </location>
</feature>
<dbReference type="SMART" id="SM00322">
    <property type="entry name" value="KH"/>
    <property type="match status" value="3"/>
</dbReference>
<keyword evidence="1" id="KW-0677">Repeat</keyword>
<dbReference type="SUPFAM" id="SSF54791">
    <property type="entry name" value="Eukaryotic type KH-domain (KH-domain type I)"/>
    <property type="match status" value="3"/>
</dbReference>
<dbReference type="Proteomes" id="UP000785679">
    <property type="component" value="Unassembled WGS sequence"/>
</dbReference>
<protein>
    <recommendedName>
        <fullName evidence="4">K Homology domain-containing protein</fullName>
    </recommendedName>
</protein>
<evidence type="ECO:0000259" key="4">
    <source>
        <dbReference type="SMART" id="SM00322"/>
    </source>
</evidence>
<evidence type="ECO:0000256" key="1">
    <source>
        <dbReference type="ARBA" id="ARBA00022737"/>
    </source>
</evidence>
<dbReference type="PROSITE" id="PS50084">
    <property type="entry name" value="KH_TYPE_1"/>
    <property type="match status" value="2"/>
</dbReference>
<feature type="domain" description="K Homology" evidence="4">
    <location>
        <begin position="431"/>
        <end position="501"/>
    </location>
</feature>
<dbReference type="Pfam" id="PF00013">
    <property type="entry name" value="KH_1"/>
    <property type="match status" value="2"/>
</dbReference>
<organism evidence="5 6">
    <name type="scientific">Halteria grandinella</name>
    <dbReference type="NCBI Taxonomy" id="5974"/>
    <lineage>
        <taxon>Eukaryota</taxon>
        <taxon>Sar</taxon>
        <taxon>Alveolata</taxon>
        <taxon>Ciliophora</taxon>
        <taxon>Intramacronucleata</taxon>
        <taxon>Spirotrichea</taxon>
        <taxon>Stichotrichia</taxon>
        <taxon>Sporadotrichida</taxon>
        <taxon>Halteriidae</taxon>
        <taxon>Halteria</taxon>
    </lineage>
</organism>
<evidence type="ECO:0000313" key="5">
    <source>
        <dbReference type="EMBL" id="TNV83910.1"/>
    </source>
</evidence>
<feature type="region of interest" description="Disordered" evidence="3">
    <location>
        <begin position="1"/>
        <end position="110"/>
    </location>
</feature>
<dbReference type="Gene3D" id="3.30.1370.10">
    <property type="entry name" value="K Homology domain, type 1"/>
    <property type="match status" value="3"/>
</dbReference>
<dbReference type="AlphaFoldDB" id="A0A8J8P0S4"/>
<keyword evidence="2" id="KW-0694">RNA-binding</keyword>
<reference evidence="5" key="1">
    <citation type="submission" date="2019-06" db="EMBL/GenBank/DDBJ databases">
        <authorList>
            <person name="Zheng W."/>
        </authorList>
    </citation>
    <scope>NUCLEOTIDE SEQUENCE</scope>
    <source>
        <strain evidence="5">QDHG01</strain>
    </source>
</reference>
<keyword evidence="6" id="KW-1185">Reference proteome</keyword>
<dbReference type="InterPro" id="IPR004087">
    <property type="entry name" value="KH_dom"/>
</dbReference>
<feature type="domain" description="K Homology" evidence="4">
    <location>
        <begin position="211"/>
        <end position="299"/>
    </location>
</feature>
<feature type="compositionally biased region" description="Basic residues" evidence="3">
    <location>
        <begin position="20"/>
        <end position="30"/>
    </location>
</feature>
<evidence type="ECO:0000256" key="3">
    <source>
        <dbReference type="SAM" id="MobiDB-lite"/>
    </source>
</evidence>
<sequence>MPPTRVSRSRSTEGRYTSSYRHKKEYRHHAPSTFKQWERQKRLEERFGSRRYRKHSHERTSRNSRGYYRDGERYGKHYHHRRSRDSSNITTKSEEKIKQMSQEEPIQKEKSVNDSLSKLLQSQETLQTPLECRYQPIKQELDNPAPPLQVQPSFQPLPFIPQPPLPQTEYPRVRRFFDFTPKLEMTPIERAEPALMIPGISTAFISADSGAKFKTKIYLPRSTGINYVGLLIGPKGIYQKRLEEQTQCKVLIRGRGSQKDHSRHHYHNPGEDLDEQHVLMIGDTEEKLIRARLIVQRVLTADDETRNAIRSEQLKAAQEMSKDFYKHPIDDFLLTPYGPPSPNAYIIPVPNECVGLIIGKGGETIRHLQLKSGGKIQVAKKEIPGTSTRNVFIEGQPDKFENARILIEEIVDEHRKIQENFHQIGEINPFPGPHSSFPIPSAITDVIIGNSGTTLKALYQKTGAYIFIPQEVTDRNERVLQLSGSPDQIERCKYELIQILANVQRFAEFTGQVFSNQLQSTKYLNETEQKKKSLLDQAKRDQQLLLPQNHSFFSDVKHESVETKLEAPEVPTCGNNQFLAMSISQQLKQYGQNVFTHVSQKDFLFDPLAAAYYERFSTFQAGTPLIFSELKWPAFKNAEYQHKNRKYRTFYQEYCIQYGIPMENQKEDAYKEQVNTTAQRLLKMAQSSTQNAHLELKNGQLDIPNLGLSQPSQEQYCYYPLSQGPLWYEAPPQLELNPFIYPPYPQPQPQQKISPAISLFYQCFGPDGALTKKIQLQKQMQLSSQPGIEEHSTLLTTIGNQEGSNCSLENNASIFAEEESDGEELIVNNGDDQEYYIPELQITDIQPIQEIYTQQE</sequence>
<dbReference type="PANTHER" id="PTHR10288">
    <property type="entry name" value="KH DOMAIN CONTAINING RNA BINDING PROTEIN"/>
    <property type="match status" value="1"/>
</dbReference>
<comment type="caution">
    <text evidence="5">The sequence shown here is derived from an EMBL/GenBank/DDBJ whole genome shotgun (WGS) entry which is preliminary data.</text>
</comment>
<evidence type="ECO:0000256" key="2">
    <source>
        <dbReference type="PROSITE-ProRule" id="PRU00117"/>
    </source>
</evidence>
<proteinExistence type="predicted"/>
<dbReference type="GO" id="GO:0003723">
    <property type="term" value="F:RNA binding"/>
    <property type="evidence" value="ECO:0007669"/>
    <property type="project" value="UniProtKB-UniRule"/>
</dbReference>
<dbReference type="InterPro" id="IPR004088">
    <property type="entry name" value="KH_dom_type_1"/>
</dbReference>
<dbReference type="InterPro" id="IPR036612">
    <property type="entry name" value="KH_dom_type_1_sf"/>
</dbReference>
<dbReference type="OrthoDB" id="313257at2759"/>
<feature type="compositionally biased region" description="Basic and acidic residues" evidence="3">
    <location>
        <begin position="36"/>
        <end position="48"/>
    </location>
</feature>
<name>A0A8J8P0S4_HALGN</name>
<accession>A0A8J8P0S4</accession>